<name>A0A6J6V0B0_9ZZZZ</name>
<reference evidence="1" key="1">
    <citation type="submission" date="2020-05" db="EMBL/GenBank/DDBJ databases">
        <authorList>
            <person name="Chiriac C."/>
            <person name="Salcher M."/>
            <person name="Ghai R."/>
            <person name="Kavagutti S V."/>
        </authorList>
    </citation>
    <scope>NUCLEOTIDE SEQUENCE</scope>
</reference>
<protein>
    <submittedName>
        <fullName evidence="1">Unannotated protein</fullName>
    </submittedName>
</protein>
<dbReference type="AlphaFoldDB" id="A0A6J6V0B0"/>
<dbReference type="EMBL" id="CAEZYQ010000031">
    <property type="protein sequence ID" value="CAB4765014.1"/>
    <property type="molecule type" value="Genomic_DNA"/>
</dbReference>
<sequence>MSIPVQLDSIAAQLQRFATAYLLTTSGEKVKAVAAAPVLEDGRLRVGGPGRGSLANAGAHPDVTLMWPPTERTEPAGFTLLVDGTAEADGEDLLVTPTWAVLHRPAGSDHGPAVPGGCG</sequence>
<evidence type="ECO:0000313" key="1">
    <source>
        <dbReference type="EMBL" id="CAB4765014.1"/>
    </source>
</evidence>
<gene>
    <name evidence="1" type="ORF">UFOPK2761_02954</name>
</gene>
<accession>A0A6J6V0B0</accession>
<proteinExistence type="predicted"/>
<organism evidence="1">
    <name type="scientific">freshwater metagenome</name>
    <dbReference type="NCBI Taxonomy" id="449393"/>
    <lineage>
        <taxon>unclassified sequences</taxon>
        <taxon>metagenomes</taxon>
        <taxon>ecological metagenomes</taxon>
    </lineage>
</organism>